<reference evidence="2" key="1">
    <citation type="journal article" date="2014" name="Front. Microbiol.">
        <title>High frequency of phylogenetically diverse reductive dehalogenase-homologous genes in deep subseafloor sedimentary metagenomes.</title>
        <authorList>
            <person name="Kawai M."/>
            <person name="Futagami T."/>
            <person name="Toyoda A."/>
            <person name="Takaki Y."/>
            <person name="Nishi S."/>
            <person name="Hori S."/>
            <person name="Arai W."/>
            <person name="Tsubouchi T."/>
            <person name="Morono Y."/>
            <person name="Uchiyama I."/>
            <person name="Ito T."/>
            <person name="Fujiyama A."/>
            <person name="Inagaki F."/>
            <person name="Takami H."/>
        </authorList>
    </citation>
    <scope>NUCLEOTIDE SEQUENCE</scope>
    <source>
        <strain evidence="2">Expedition CK06-06</strain>
    </source>
</reference>
<comment type="caution">
    <text evidence="2">The sequence shown here is derived from an EMBL/GenBank/DDBJ whole genome shotgun (WGS) entry which is preliminary data.</text>
</comment>
<dbReference type="AlphaFoldDB" id="X0S6M0"/>
<organism evidence="2">
    <name type="scientific">marine sediment metagenome</name>
    <dbReference type="NCBI Taxonomy" id="412755"/>
    <lineage>
        <taxon>unclassified sequences</taxon>
        <taxon>metagenomes</taxon>
        <taxon>ecological metagenomes</taxon>
    </lineage>
</organism>
<proteinExistence type="predicted"/>
<evidence type="ECO:0000256" key="1">
    <source>
        <dbReference type="SAM" id="MobiDB-lite"/>
    </source>
</evidence>
<name>X0S6M0_9ZZZZ</name>
<sequence>SHKLVVTAPGYAEQTVSFTGNAMETKRLEIALEKAPEVKHGPAARQPSNGQATVAPTPPQPAGAGKLNVGASGGWCNVTVDGTARGATPVAGVELSAGAHRVTCTTAEGKTQTATVTVPADGTARYKFSL</sequence>
<evidence type="ECO:0000313" key="2">
    <source>
        <dbReference type="EMBL" id="GAF76659.1"/>
    </source>
</evidence>
<feature type="non-terminal residue" evidence="2">
    <location>
        <position position="1"/>
    </location>
</feature>
<evidence type="ECO:0008006" key="3">
    <source>
        <dbReference type="Google" id="ProtNLM"/>
    </source>
</evidence>
<dbReference type="EMBL" id="BARS01009579">
    <property type="protein sequence ID" value="GAF76659.1"/>
    <property type="molecule type" value="Genomic_DNA"/>
</dbReference>
<accession>X0S6M0</accession>
<protein>
    <recommendedName>
        <fullName evidence="3">PEGA domain-containing protein</fullName>
    </recommendedName>
</protein>
<feature type="region of interest" description="Disordered" evidence="1">
    <location>
        <begin position="36"/>
        <end position="66"/>
    </location>
</feature>
<gene>
    <name evidence="2" type="ORF">S01H1_17991</name>
</gene>